<keyword evidence="2" id="KW-1185">Reference proteome</keyword>
<proteinExistence type="predicted"/>
<name>A0A1W0A1T0_9STRA</name>
<comment type="caution">
    <text evidence="1">The sequence shown here is derived from an EMBL/GenBank/DDBJ whole genome shotgun (WGS) entry which is preliminary data.</text>
</comment>
<gene>
    <name evidence="1" type="ORF">THRCLA_03536</name>
</gene>
<accession>A0A1W0A1T0</accession>
<organism evidence="1 2">
    <name type="scientific">Thraustotheca clavata</name>
    <dbReference type="NCBI Taxonomy" id="74557"/>
    <lineage>
        <taxon>Eukaryota</taxon>
        <taxon>Sar</taxon>
        <taxon>Stramenopiles</taxon>
        <taxon>Oomycota</taxon>
        <taxon>Saprolegniomycetes</taxon>
        <taxon>Saprolegniales</taxon>
        <taxon>Achlyaceae</taxon>
        <taxon>Thraustotheca</taxon>
    </lineage>
</organism>
<dbReference type="OrthoDB" id="67630at2759"/>
<evidence type="ECO:0000313" key="2">
    <source>
        <dbReference type="Proteomes" id="UP000243217"/>
    </source>
</evidence>
<dbReference type="AlphaFoldDB" id="A0A1W0A1T0"/>
<evidence type="ECO:0000313" key="1">
    <source>
        <dbReference type="EMBL" id="OQS04215.1"/>
    </source>
</evidence>
<sequence length="194" mass="22830">MYTEYAAWHRFRDAMSRLTANVMERVATVLLNAPKRPRRVELPQGQVAWQLVQERQEACAFHSIADDLDSEGETDGSEDAFPLNCDMDDDGECGNWREDVQVEAAIIIQRAMRKFWYLQRNGSMQRQSCLYLQRLEYRAACIILHAWQTYQQKCIVHRPLKRKRSESSVHELLWLTHKMREQDDILLAALRVCM</sequence>
<dbReference type="Proteomes" id="UP000243217">
    <property type="component" value="Unassembled WGS sequence"/>
</dbReference>
<protein>
    <submittedName>
        <fullName evidence="1">Uncharacterized protein</fullName>
    </submittedName>
</protein>
<reference evidence="1 2" key="1">
    <citation type="journal article" date="2014" name="Genome Biol. Evol.">
        <title>The secreted proteins of Achlya hypogyna and Thraustotheca clavata identify the ancestral oomycete secretome and reveal gene acquisitions by horizontal gene transfer.</title>
        <authorList>
            <person name="Misner I."/>
            <person name="Blouin N."/>
            <person name="Leonard G."/>
            <person name="Richards T.A."/>
            <person name="Lane C.E."/>
        </authorList>
    </citation>
    <scope>NUCLEOTIDE SEQUENCE [LARGE SCALE GENOMIC DNA]</scope>
    <source>
        <strain evidence="1 2">ATCC 34112</strain>
    </source>
</reference>
<dbReference type="EMBL" id="JNBS01000660">
    <property type="protein sequence ID" value="OQS04215.1"/>
    <property type="molecule type" value="Genomic_DNA"/>
</dbReference>